<dbReference type="RefSeq" id="WP_107976265.1">
    <property type="nucleotide sequence ID" value="NZ_BMEZ01000013.1"/>
</dbReference>
<comment type="caution">
    <text evidence="1">The sequence shown here is derived from an EMBL/GenBank/DDBJ whole genome shotgun (WGS) entry which is preliminary data.</text>
</comment>
<dbReference type="OrthoDB" id="9777291at2"/>
<evidence type="ECO:0000313" key="1">
    <source>
        <dbReference type="EMBL" id="PTX47816.1"/>
    </source>
</evidence>
<organism evidence="1 2">
    <name type="scientific">Allosediminivita pacifica</name>
    <dbReference type="NCBI Taxonomy" id="1267769"/>
    <lineage>
        <taxon>Bacteria</taxon>
        <taxon>Pseudomonadati</taxon>
        <taxon>Pseudomonadota</taxon>
        <taxon>Alphaproteobacteria</taxon>
        <taxon>Rhodobacterales</taxon>
        <taxon>Paracoccaceae</taxon>
        <taxon>Allosediminivita</taxon>
    </lineage>
</organism>
<accession>A0A2T6AVP2</accession>
<dbReference type="EMBL" id="QBKN01000011">
    <property type="protein sequence ID" value="PTX47816.1"/>
    <property type="molecule type" value="Genomic_DNA"/>
</dbReference>
<dbReference type="InterPro" id="IPR027417">
    <property type="entry name" value="P-loop_NTPase"/>
</dbReference>
<evidence type="ECO:0000313" key="2">
    <source>
        <dbReference type="Proteomes" id="UP000244069"/>
    </source>
</evidence>
<sequence>MIYQTAKEWRDAPRKKVVLFAMSGLGKTHVSNLLRGSGDWFHYSVDYRIGTRYMGEYIADNAKREAMKVPFLREMLRSDSIFIGTNLSFHNLAPVSAYLGKPGDKDKGGLPIDTYRARQAQFERAEREALLDTPWFIDRGETLYDYPHFVCDTGGSICEWVDPEDPEDPILSTLSGAALMVWIRGTEAHTAELIRRFDRAPKPMAYRPDFLEDCWEAYLQETGSAPDKVDPDAFIRWTYAKALAHRQPLYEKMAQNWGVTVDASDMANLRSAQDFIDLVANALPEG</sequence>
<dbReference type="Proteomes" id="UP000244069">
    <property type="component" value="Unassembled WGS sequence"/>
</dbReference>
<reference evidence="1 2" key="1">
    <citation type="submission" date="2018-04" db="EMBL/GenBank/DDBJ databases">
        <title>Genomic Encyclopedia of Archaeal and Bacterial Type Strains, Phase II (KMG-II): from individual species to whole genera.</title>
        <authorList>
            <person name="Goeker M."/>
        </authorList>
    </citation>
    <scope>NUCLEOTIDE SEQUENCE [LARGE SCALE GENOMIC DNA]</scope>
    <source>
        <strain evidence="1 2">DSM 29329</strain>
    </source>
</reference>
<dbReference type="Gene3D" id="3.40.50.300">
    <property type="entry name" value="P-loop containing nucleotide triphosphate hydrolases"/>
    <property type="match status" value="1"/>
</dbReference>
<dbReference type="AlphaFoldDB" id="A0A2T6AVP2"/>
<keyword evidence="2" id="KW-1185">Reference proteome</keyword>
<proteinExistence type="predicted"/>
<protein>
    <recommendedName>
        <fullName evidence="3">ATPase</fullName>
    </recommendedName>
</protein>
<gene>
    <name evidence="1" type="ORF">C8N44_111147</name>
</gene>
<name>A0A2T6AVP2_9RHOB</name>
<evidence type="ECO:0008006" key="3">
    <source>
        <dbReference type="Google" id="ProtNLM"/>
    </source>
</evidence>